<evidence type="ECO:0000313" key="2">
    <source>
        <dbReference type="Proteomes" id="UP001392437"/>
    </source>
</evidence>
<gene>
    <name evidence="1" type="ORF">PG999_001766</name>
</gene>
<keyword evidence="2" id="KW-1185">Reference proteome</keyword>
<reference evidence="1 2" key="1">
    <citation type="submission" date="2023-01" db="EMBL/GenBank/DDBJ databases">
        <title>Analysis of 21 Apiospora genomes using comparative genomics revels a genus with tremendous synthesis potential of carbohydrate active enzymes and secondary metabolites.</title>
        <authorList>
            <person name="Sorensen T."/>
        </authorList>
    </citation>
    <scope>NUCLEOTIDE SEQUENCE [LARGE SCALE GENOMIC DNA]</scope>
    <source>
        <strain evidence="1 2">CBS 117206</strain>
    </source>
</reference>
<dbReference type="SUPFAM" id="SSF48403">
    <property type="entry name" value="Ankyrin repeat"/>
    <property type="match status" value="1"/>
</dbReference>
<name>A0AAW0R6I1_9PEZI</name>
<dbReference type="InterPro" id="IPR036770">
    <property type="entry name" value="Ankyrin_rpt-contain_sf"/>
</dbReference>
<organism evidence="1 2">
    <name type="scientific">Apiospora kogelbergensis</name>
    <dbReference type="NCBI Taxonomy" id="1337665"/>
    <lineage>
        <taxon>Eukaryota</taxon>
        <taxon>Fungi</taxon>
        <taxon>Dikarya</taxon>
        <taxon>Ascomycota</taxon>
        <taxon>Pezizomycotina</taxon>
        <taxon>Sordariomycetes</taxon>
        <taxon>Xylariomycetidae</taxon>
        <taxon>Amphisphaeriales</taxon>
        <taxon>Apiosporaceae</taxon>
        <taxon>Apiospora</taxon>
    </lineage>
</organism>
<protein>
    <submittedName>
        <fullName evidence="1">Ankyrin repeat-containing domain protein</fullName>
    </submittedName>
</protein>
<proteinExistence type="predicted"/>
<dbReference type="Proteomes" id="UP001392437">
    <property type="component" value="Unassembled WGS sequence"/>
</dbReference>
<evidence type="ECO:0000313" key="1">
    <source>
        <dbReference type="EMBL" id="KAK8129386.1"/>
    </source>
</evidence>
<dbReference type="EMBL" id="JAQQWP010000002">
    <property type="protein sequence ID" value="KAK8129386.1"/>
    <property type="molecule type" value="Genomic_DNA"/>
</dbReference>
<sequence>MPPLSSYKLNPDLLLVDSAYGYNPLLEISAANDVEAFEEGLENYRPDDWPIPGGQGDLFEEAIRHGSVNCYRTLVAYQKVQAAADSERLSLPYLPLHKACRWRRLDMVCYLMSTLDDDVEANITTTDHLGLTPLLLAYLGIADLTSWAWEEPTPAEALYRSEEIVGMLLDRGASVRILYYRHYAHQKRDVQIVCDYAEPGRYQRGADSHTAPYRSRRASASAAEVQGLFD</sequence>
<accession>A0AAW0R6I1</accession>
<dbReference type="Gene3D" id="1.25.40.20">
    <property type="entry name" value="Ankyrin repeat-containing domain"/>
    <property type="match status" value="1"/>
</dbReference>
<dbReference type="AlphaFoldDB" id="A0AAW0R6I1"/>
<comment type="caution">
    <text evidence="1">The sequence shown here is derived from an EMBL/GenBank/DDBJ whole genome shotgun (WGS) entry which is preliminary data.</text>
</comment>